<gene>
    <name evidence="2" type="ORF">CgunFtcFv8_018391</name>
</gene>
<accession>A0AAN8BTA9</accession>
<organism evidence="2 3">
    <name type="scientific">Champsocephalus gunnari</name>
    <name type="common">Mackerel icefish</name>
    <dbReference type="NCBI Taxonomy" id="52237"/>
    <lineage>
        <taxon>Eukaryota</taxon>
        <taxon>Metazoa</taxon>
        <taxon>Chordata</taxon>
        <taxon>Craniata</taxon>
        <taxon>Vertebrata</taxon>
        <taxon>Euteleostomi</taxon>
        <taxon>Actinopterygii</taxon>
        <taxon>Neopterygii</taxon>
        <taxon>Teleostei</taxon>
        <taxon>Neoteleostei</taxon>
        <taxon>Acanthomorphata</taxon>
        <taxon>Eupercaria</taxon>
        <taxon>Perciformes</taxon>
        <taxon>Notothenioidei</taxon>
        <taxon>Channichthyidae</taxon>
        <taxon>Champsocephalus</taxon>
    </lineage>
</organism>
<keyword evidence="3" id="KW-1185">Reference proteome</keyword>
<dbReference type="AlphaFoldDB" id="A0AAN8BTA9"/>
<evidence type="ECO:0000256" key="1">
    <source>
        <dbReference type="SAM" id="MobiDB-lite"/>
    </source>
</evidence>
<dbReference type="Proteomes" id="UP001331515">
    <property type="component" value="Unassembled WGS sequence"/>
</dbReference>
<reference evidence="2 3" key="1">
    <citation type="journal article" date="2023" name="Mol. Biol. Evol.">
        <title>Genomics of Secondarily Temperate Adaptation in the Only Non-Antarctic Icefish.</title>
        <authorList>
            <person name="Rivera-Colon A.G."/>
            <person name="Rayamajhi N."/>
            <person name="Minhas B.F."/>
            <person name="Madrigal G."/>
            <person name="Bilyk K.T."/>
            <person name="Yoon V."/>
            <person name="Hune M."/>
            <person name="Gregory S."/>
            <person name="Cheng C.H.C."/>
            <person name="Catchen J.M."/>
        </authorList>
    </citation>
    <scope>NUCLEOTIDE SEQUENCE [LARGE SCALE GENOMIC DNA]</scope>
    <source>
        <tissue evidence="2">White muscle</tissue>
    </source>
</reference>
<sequence>MLSISPSKHRVQSSVSAPPSTASPPPAPRTTRVPSATLSAELKASLVEAPALPAKTRVPLPKERVSDAGTIRPDANTDPHHCSSGS</sequence>
<evidence type="ECO:0000313" key="3">
    <source>
        <dbReference type="Proteomes" id="UP001331515"/>
    </source>
</evidence>
<comment type="caution">
    <text evidence="2">The sequence shown here is derived from an EMBL/GenBank/DDBJ whole genome shotgun (WGS) entry which is preliminary data.</text>
</comment>
<protein>
    <submittedName>
        <fullName evidence="2">Uncharacterized protein</fullName>
    </submittedName>
</protein>
<name>A0AAN8BTA9_CHAGU</name>
<feature type="region of interest" description="Disordered" evidence="1">
    <location>
        <begin position="49"/>
        <end position="86"/>
    </location>
</feature>
<feature type="compositionally biased region" description="Basic and acidic residues" evidence="1">
    <location>
        <begin position="75"/>
        <end position="86"/>
    </location>
</feature>
<feature type="region of interest" description="Disordered" evidence="1">
    <location>
        <begin position="1"/>
        <end position="33"/>
    </location>
</feature>
<evidence type="ECO:0000313" key="2">
    <source>
        <dbReference type="EMBL" id="KAK5891100.1"/>
    </source>
</evidence>
<proteinExistence type="predicted"/>
<dbReference type="EMBL" id="JAURVH010001536">
    <property type="protein sequence ID" value="KAK5891100.1"/>
    <property type="molecule type" value="Genomic_DNA"/>
</dbReference>